<dbReference type="OrthoDB" id="8970257at2"/>
<dbReference type="AlphaFoldDB" id="M1WJN9"/>
<dbReference type="InterPro" id="IPR025303">
    <property type="entry name" value="PdaC"/>
</dbReference>
<evidence type="ECO:0000313" key="4">
    <source>
        <dbReference type="EMBL" id="CCH48226.1"/>
    </source>
</evidence>
<dbReference type="PATRIC" id="fig|879567.3.peg.1019"/>
<dbReference type="Pfam" id="PF11738">
    <property type="entry name" value="DUF3298"/>
    <property type="match status" value="1"/>
</dbReference>
<evidence type="ECO:0008006" key="6">
    <source>
        <dbReference type="Google" id="ProtNLM"/>
    </source>
</evidence>
<dbReference type="InterPro" id="IPR037126">
    <property type="entry name" value="PdaC/RsiV-like_sf"/>
</dbReference>
<sequence>MMHTIFLTIIALLLLSAPAQAQESAPCPAPPLTFCAPTMLGQVAIREETAGHLIDMRYPVLCDADATATIRDDMTATLARFKAIDPEHDQSEFPHKYSMESEYSVWSAGAGRLGSVKIQIFEYTGGAHGMYWPETWVFNMADGEPLALDEILLDPQDALQMISAHVRTVLRSSLGNMFVPEMLQDGTRPTLSNFANYILSDEGMTFFFSPYQVAPFAAGESAVPLPWSMIRRYVKPEIRDLLSPSL</sequence>
<protein>
    <recommendedName>
        <fullName evidence="6">DUF3298 domain-containing protein</fullName>
    </recommendedName>
</protein>
<dbReference type="Gene3D" id="3.90.640.20">
    <property type="entry name" value="Heat-shock cognate protein, ATPase"/>
    <property type="match status" value="1"/>
</dbReference>
<feature type="chain" id="PRO_5004018780" description="DUF3298 domain-containing protein" evidence="1">
    <location>
        <begin position="22"/>
        <end position="246"/>
    </location>
</feature>
<dbReference type="EMBL" id="FO203427">
    <property type="protein sequence ID" value="CCH48226.1"/>
    <property type="molecule type" value="Genomic_DNA"/>
</dbReference>
<reference evidence="5" key="2">
    <citation type="journal article" date="2013" name="Stand. Genomic Sci.">
        <title>Complete genome sequence of Desulfocapsa sulfexigens, a marine deltaproteobacterium specialized in disproportionating inorganic sulfur compounds.</title>
        <authorList>
            <person name="Finster K.W."/>
            <person name="Kjeldsen K.U."/>
            <person name="Kube M."/>
            <person name="Reinhardt R."/>
            <person name="Mussmann M."/>
            <person name="Amann R."/>
            <person name="Schreiber L."/>
        </authorList>
    </citation>
    <scope>NUCLEOTIDE SEQUENCE [LARGE SCALE GENOMIC DNA]</scope>
    <source>
        <strain evidence="5">DSM 10523 / SB164P1</strain>
    </source>
</reference>
<organism evidence="4 5">
    <name type="scientific">Pseudodesulfovibrio piezophilus (strain DSM 21447 / JCM 15486 / C1TLV30)</name>
    <name type="common">Desulfovibrio piezophilus</name>
    <dbReference type="NCBI Taxonomy" id="1322246"/>
    <lineage>
        <taxon>Bacteria</taxon>
        <taxon>Pseudomonadati</taxon>
        <taxon>Thermodesulfobacteriota</taxon>
        <taxon>Desulfovibrionia</taxon>
        <taxon>Desulfovibrionales</taxon>
        <taxon>Desulfovibrionaceae</taxon>
    </lineage>
</organism>
<dbReference type="Pfam" id="PF13739">
    <property type="entry name" value="PdaC"/>
    <property type="match status" value="1"/>
</dbReference>
<dbReference type="STRING" id="1322246.BN4_10989"/>
<accession>M1WJN9</accession>
<dbReference type="BioCyc" id="DPIE1322246:BN4_RS05020-MONOMER"/>
<dbReference type="Proteomes" id="UP000011724">
    <property type="component" value="Chromosome"/>
</dbReference>
<feature type="signal peptide" evidence="1">
    <location>
        <begin position="1"/>
        <end position="21"/>
    </location>
</feature>
<evidence type="ECO:0000259" key="3">
    <source>
        <dbReference type="Pfam" id="PF13739"/>
    </source>
</evidence>
<dbReference type="eggNOG" id="COG0726">
    <property type="taxonomic scope" value="Bacteria"/>
</dbReference>
<feature type="domain" description="Deacetylase PdaC" evidence="3">
    <location>
        <begin position="53"/>
        <end position="131"/>
    </location>
</feature>
<name>M1WJN9_PSEP2</name>
<dbReference type="KEGG" id="dpi:BN4_10989"/>
<keyword evidence="1" id="KW-0732">Signal</keyword>
<feature type="domain" description="DUF3298" evidence="2">
    <location>
        <begin position="156"/>
        <end position="228"/>
    </location>
</feature>
<gene>
    <name evidence="4" type="ordered locus">BN4_10989</name>
</gene>
<dbReference type="HOGENOM" id="CLU_088225_0_0_7"/>
<dbReference type="RefSeq" id="WP_015414277.1">
    <property type="nucleotide sequence ID" value="NC_020409.1"/>
</dbReference>
<dbReference type="InterPro" id="IPR021729">
    <property type="entry name" value="DUF3298"/>
</dbReference>
<evidence type="ECO:0000259" key="2">
    <source>
        <dbReference type="Pfam" id="PF11738"/>
    </source>
</evidence>
<reference evidence="4 5" key="1">
    <citation type="journal article" date="2013" name="PLoS ONE">
        <title>The first genomic and proteomic characterization of a deep-sea sulfate reducer: insights into the piezophilic lifestyle of Desulfovibrio piezophilus.</title>
        <authorList>
            <person name="Pradel N."/>
            <person name="Ji B."/>
            <person name="Gimenez G."/>
            <person name="Talla E."/>
            <person name="Lenoble P."/>
            <person name="Garel M."/>
            <person name="Tamburini C."/>
            <person name="Fourquet P."/>
            <person name="Lebrun R."/>
            <person name="Bertin P."/>
            <person name="Denis Y."/>
            <person name="Pophillat M."/>
            <person name="Barbe V."/>
            <person name="Ollivier B."/>
            <person name="Dolla A."/>
        </authorList>
    </citation>
    <scope>NUCLEOTIDE SEQUENCE [LARGE SCALE GENOMIC DNA]</scope>
    <source>
        <strain evidence="5">DSM 10523 / SB164P1</strain>
    </source>
</reference>
<keyword evidence="5" id="KW-1185">Reference proteome</keyword>
<proteinExistence type="predicted"/>
<dbReference type="Gene3D" id="3.30.565.40">
    <property type="entry name" value="Fervidobacterium nodosum Rt17-B1 like"/>
    <property type="match status" value="1"/>
</dbReference>
<evidence type="ECO:0000256" key="1">
    <source>
        <dbReference type="SAM" id="SignalP"/>
    </source>
</evidence>
<evidence type="ECO:0000313" key="5">
    <source>
        <dbReference type="Proteomes" id="UP000011724"/>
    </source>
</evidence>